<evidence type="ECO:0000313" key="3">
    <source>
        <dbReference type="Proteomes" id="UP001066276"/>
    </source>
</evidence>
<dbReference type="EMBL" id="JANPWB010000009">
    <property type="protein sequence ID" value="KAJ1154494.1"/>
    <property type="molecule type" value="Genomic_DNA"/>
</dbReference>
<sequence>MHASDEPSYLQQANQELDEKRDALQHANQELDEMRDALETAYRRSLDLELKWKNASDMGLPDGKKGQ</sequence>
<protein>
    <submittedName>
        <fullName evidence="2">Uncharacterized protein</fullName>
    </submittedName>
</protein>
<feature type="region of interest" description="Disordered" evidence="1">
    <location>
        <begin position="1"/>
        <end position="29"/>
    </location>
</feature>
<proteinExistence type="predicted"/>
<name>A0AAV7RQC6_PLEWA</name>
<gene>
    <name evidence="2" type="ORF">NDU88_007246</name>
</gene>
<reference evidence="2" key="1">
    <citation type="journal article" date="2022" name="bioRxiv">
        <title>Sequencing and chromosome-scale assembly of the giantPleurodeles waltlgenome.</title>
        <authorList>
            <person name="Brown T."/>
            <person name="Elewa A."/>
            <person name="Iarovenko S."/>
            <person name="Subramanian E."/>
            <person name="Araus A.J."/>
            <person name="Petzold A."/>
            <person name="Susuki M."/>
            <person name="Suzuki K.-i.T."/>
            <person name="Hayashi T."/>
            <person name="Toyoda A."/>
            <person name="Oliveira C."/>
            <person name="Osipova E."/>
            <person name="Leigh N.D."/>
            <person name="Simon A."/>
            <person name="Yun M.H."/>
        </authorList>
    </citation>
    <scope>NUCLEOTIDE SEQUENCE</scope>
    <source>
        <strain evidence="2">20211129_DDA</strain>
        <tissue evidence="2">Liver</tissue>
    </source>
</reference>
<keyword evidence="3" id="KW-1185">Reference proteome</keyword>
<dbReference type="Proteomes" id="UP001066276">
    <property type="component" value="Chromosome 5"/>
</dbReference>
<accession>A0AAV7RQC6</accession>
<dbReference type="AlphaFoldDB" id="A0AAV7RQC6"/>
<comment type="caution">
    <text evidence="2">The sequence shown here is derived from an EMBL/GenBank/DDBJ whole genome shotgun (WGS) entry which is preliminary data.</text>
</comment>
<evidence type="ECO:0000313" key="2">
    <source>
        <dbReference type="EMBL" id="KAJ1154494.1"/>
    </source>
</evidence>
<evidence type="ECO:0000256" key="1">
    <source>
        <dbReference type="SAM" id="MobiDB-lite"/>
    </source>
</evidence>
<organism evidence="2 3">
    <name type="scientific">Pleurodeles waltl</name>
    <name type="common">Iberian ribbed newt</name>
    <dbReference type="NCBI Taxonomy" id="8319"/>
    <lineage>
        <taxon>Eukaryota</taxon>
        <taxon>Metazoa</taxon>
        <taxon>Chordata</taxon>
        <taxon>Craniata</taxon>
        <taxon>Vertebrata</taxon>
        <taxon>Euteleostomi</taxon>
        <taxon>Amphibia</taxon>
        <taxon>Batrachia</taxon>
        <taxon>Caudata</taxon>
        <taxon>Salamandroidea</taxon>
        <taxon>Salamandridae</taxon>
        <taxon>Pleurodelinae</taxon>
        <taxon>Pleurodeles</taxon>
    </lineage>
</organism>